<feature type="domain" description="ABC transporter" evidence="6">
    <location>
        <begin position="408"/>
        <end position="789"/>
    </location>
</feature>
<dbReference type="eggNOG" id="COG1124">
    <property type="taxonomic scope" value="Bacteria"/>
</dbReference>
<dbReference type="EMBL" id="AZJI01000001">
    <property type="protein sequence ID" value="ETD24771.1"/>
    <property type="molecule type" value="Genomic_DNA"/>
</dbReference>
<gene>
    <name evidence="7" type="ORF">HMPREF2086_00105</name>
</gene>
<dbReference type="eggNOG" id="COG0444">
    <property type="taxonomic scope" value="Bacteria"/>
</dbReference>
<evidence type="ECO:0000259" key="6">
    <source>
        <dbReference type="PROSITE" id="PS50893"/>
    </source>
</evidence>
<dbReference type="InterPro" id="IPR003593">
    <property type="entry name" value="AAA+_ATPase"/>
</dbReference>
<dbReference type="SUPFAM" id="SSF52540">
    <property type="entry name" value="P-loop containing nucleoside triphosphate hydrolases"/>
    <property type="match status" value="2"/>
</dbReference>
<sequence length="792" mass="86088">MRKSNNCAVRSESATKGANSPKSLELRNLCIANGDRILLEGVGFEIVAGQTTALIGASGSGKSLSALALQGIIARNLRRISGEVLLDGRVLNEREIAQGRGKLYSSILQNPRTCFNPLLSLKSHIKESLNALGREYVSDEVESALREVGLESSALFHYPHELSGGMLQRAMIAISLLSGARYIIADEATTDLDMVVERRILELLKRLQKARGLGVLLISHDKKVVEFMSDRVCRIERGRMCGSGGNLSAGIHLANPSAPLHCGAHLSAPHSQGEAIYQSNTSHTSIVAGDGGQNLQKNTISCHTEALAEVSQKSKSSEASLESEDSLESKHGTDFLEAKNKRYFTNTQYDEIICCNSGNKESETANGNKGDGNNTHSSPSVRGLHSSPSLAEGVRGWVKSCDNKQNALIAHNVSKSFSRYTLFGKREKRVLSSVSLRVGERERVALLGKSGSGKSTLAKILSGLEGVDFMPNTPKNDSAKSAKSSAKCEAKTHGLHNEDSEFKADFGGVAREFRQNFGKEFSGGLSADCCAGLGGEFSADLRGGVYLNGKEIWHTKPRFARTKNTGRKNTGLENASVKNAWIENPKNLLAKIFSPINASTNNADKSEQSNAINLSNLAQRREFYKQVQILFQDPIGSLNPRLKLRESLCVPLRYLLGLQDRQAQESRILPLLARLGLDEGLLEAYPAMLSGGQAARFCLARALLARPKYIILDESTSSLDERVEGEILALLKELQEEEGLGVLLITHSARLARKFCEKIYIMECGEIIEEVHSSGAFRSDFGAQLDRLSGFV</sequence>
<name>V8CDG3_9HELI</name>
<feature type="region of interest" description="Disordered" evidence="5">
    <location>
        <begin position="361"/>
        <end position="388"/>
    </location>
</feature>
<reference evidence="7 8" key="1">
    <citation type="journal article" date="2014" name="Genome Announc.">
        <title>Draft genome sequences of six enterohepatic helicobacter species isolated from humans and one from rhesus macaques.</title>
        <authorList>
            <person name="Shen Z."/>
            <person name="Sheh A."/>
            <person name="Young S.K."/>
            <person name="Abouelliel A."/>
            <person name="Ward D.V."/>
            <person name="Earl A.M."/>
            <person name="Fox J.G."/>
        </authorList>
    </citation>
    <scope>NUCLEOTIDE SEQUENCE [LARGE SCALE GENOMIC DNA]</scope>
    <source>
        <strain evidence="7 8">MIT 99-5501</strain>
    </source>
</reference>
<feature type="compositionally biased region" description="Low complexity" evidence="5">
    <location>
        <begin position="311"/>
        <end position="320"/>
    </location>
</feature>
<dbReference type="GO" id="GO:0016887">
    <property type="term" value="F:ATP hydrolysis activity"/>
    <property type="evidence" value="ECO:0007669"/>
    <property type="project" value="InterPro"/>
</dbReference>
<dbReference type="InterPro" id="IPR050319">
    <property type="entry name" value="ABC_transp_ATP-bind"/>
</dbReference>
<dbReference type="OrthoDB" id="9814623at2"/>
<protein>
    <recommendedName>
        <fullName evidence="6">ABC transporter domain-containing protein</fullName>
    </recommendedName>
</protein>
<dbReference type="Proteomes" id="UP000018731">
    <property type="component" value="Unassembled WGS sequence"/>
</dbReference>
<dbReference type="PATRIC" id="fig|1357400.3.peg.152"/>
<dbReference type="Pfam" id="PF00005">
    <property type="entry name" value="ABC_tran"/>
    <property type="match status" value="3"/>
</dbReference>
<dbReference type="GO" id="GO:0005524">
    <property type="term" value="F:ATP binding"/>
    <property type="evidence" value="ECO:0007669"/>
    <property type="project" value="UniProtKB-KW"/>
</dbReference>
<keyword evidence="3" id="KW-0547">Nucleotide-binding</keyword>
<dbReference type="RefSeq" id="WP_023926773.1">
    <property type="nucleotide sequence ID" value="NZ_KI669454.1"/>
</dbReference>
<proteinExistence type="inferred from homology"/>
<dbReference type="HOGENOM" id="CLU_000604_86_3_7"/>
<keyword evidence="2" id="KW-0813">Transport</keyword>
<evidence type="ECO:0000256" key="4">
    <source>
        <dbReference type="ARBA" id="ARBA00022840"/>
    </source>
</evidence>
<dbReference type="InterPro" id="IPR003439">
    <property type="entry name" value="ABC_transporter-like_ATP-bd"/>
</dbReference>
<dbReference type="PANTHER" id="PTHR43776">
    <property type="entry name" value="TRANSPORT ATP-BINDING PROTEIN"/>
    <property type="match status" value="1"/>
</dbReference>
<comment type="similarity">
    <text evidence="1">Belongs to the ABC transporter superfamily.</text>
</comment>
<dbReference type="PANTHER" id="PTHR43776:SF7">
    <property type="entry name" value="D,D-DIPEPTIDE TRANSPORT ATP-BINDING PROTEIN DDPF-RELATED"/>
    <property type="match status" value="1"/>
</dbReference>
<keyword evidence="4" id="KW-0067">ATP-binding</keyword>
<keyword evidence="8" id="KW-1185">Reference proteome</keyword>
<dbReference type="AlphaFoldDB" id="V8CDG3"/>
<organism evidence="7 8">
    <name type="scientific">Helicobacter macacae MIT 99-5501</name>
    <dbReference type="NCBI Taxonomy" id="1357400"/>
    <lineage>
        <taxon>Bacteria</taxon>
        <taxon>Pseudomonadati</taxon>
        <taxon>Campylobacterota</taxon>
        <taxon>Epsilonproteobacteria</taxon>
        <taxon>Campylobacterales</taxon>
        <taxon>Helicobacteraceae</taxon>
        <taxon>Helicobacter</taxon>
    </lineage>
</organism>
<dbReference type="InterPro" id="IPR027417">
    <property type="entry name" value="P-loop_NTPase"/>
</dbReference>
<dbReference type="STRING" id="1357400.HMPREF2086_00105"/>
<comment type="caution">
    <text evidence="7">The sequence shown here is derived from an EMBL/GenBank/DDBJ whole genome shotgun (WGS) entry which is preliminary data.</text>
</comment>
<feature type="region of interest" description="Disordered" evidence="5">
    <location>
        <begin position="311"/>
        <end position="330"/>
    </location>
</feature>
<feature type="domain" description="ABC transporter" evidence="6">
    <location>
        <begin position="24"/>
        <end position="262"/>
    </location>
</feature>
<dbReference type="SMART" id="SM00382">
    <property type="entry name" value="AAA"/>
    <property type="match status" value="2"/>
</dbReference>
<dbReference type="PROSITE" id="PS50893">
    <property type="entry name" value="ABC_TRANSPORTER_2"/>
    <property type="match status" value="2"/>
</dbReference>
<accession>V8CDG3</accession>
<dbReference type="GO" id="GO:0055085">
    <property type="term" value="P:transmembrane transport"/>
    <property type="evidence" value="ECO:0007669"/>
    <property type="project" value="UniProtKB-ARBA"/>
</dbReference>
<feature type="compositionally biased region" description="Polar residues" evidence="5">
    <location>
        <begin position="361"/>
        <end position="380"/>
    </location>
</feature>
<evidence type="ECO:0000313" key="8">
    <source>
        <dbReference type="Proteomes" id="UP000018731"/>
    </source>
</evidence>
<evidence type="ECO:0000313" key="7">
    <source>
        <dbReference type="EMBL" id="ETD24771.1"/>
    </source>
</evidence>
<evidence type="ECO:0000256" key="5">
    <source>
        <dbReference type="SAM" id="MobiDB-lite"/>
    </source>
</evidence>
<feature type="region of interest" description="Disordered" evidence="5">
    <location>
        <begin position="1"/>
        <end position="20"/>
    </location>
</feature>
<dbReference type="PROSITE" id="PS00211">
    <property type="entry name" value="ABC_TRANSPORTER_1"/>
    <property type="match status" value="2"/>
</dbReference>
<evidence type="ECO:0000256" key="1">
    <source>
        <dbReference type="ARBA" id="ARBA00005417"/>
    </source>
</evidence>
<dbReference type="InterPro" id="IPR017871">
    <property type="entry name" value="ABC_transporter-like_CS"/>
</dbReference>
<evidence type="ECO:0000256" key="2">
    <source>
        <dbReference type="ARBA" id="ARBA00022448"/>
    </source>
</evidence>
<evidence type="ECO:0000256" key="3">
    <source>
        <dbReference type="ARBA" id="ARBA00022741"/>
    </source>
</evidence>
<dbReference type="Gene3D" id="3.40.50.300">
    <property type="entry name" value="P-loop containing nucleotide triphosphate hydrolases"/>
    <property type="match status" value="2"/>
</dbReference>